<protein>
    <recommendedName>
        <fullName evidence="7">DUF4232 domain-containing protein</fullName>
    </recommendedName>
</protein>
<reference evidence="4 5" key="1">
    <citation type="submission" date="2018-10" db="EMBL/GenBank/DDBJ databases">
        <title>Corynebacterium macginleyi genome sequencing and assembly of the type strain and two clinical samples.</title>
        <authorList>
            <person name="Bernier A.-M."/>
            <person name="Bernard K."/>
        </authorList>
    </citation>
    <scope>NUCLEOTIDE SEQUENCE [LARGE SCALE GENOMIC DNA]</scope>
    <source>
        <strain evidence="4 5">NML 120205</strain>
    </source>
</reference>
<evidence type="ECO:0000313" key="6">
    <source>
        <dbReference type="Proteomes" id="UP001518680"/>
    </source>
</evidence>
<dbReference type="Proteomes" id="UP000270649">
    <property type="component" value="Unassembled WGS sequence"/>
</dbReference>
<dbReference type="RefSeq" id="WP_121911522.1">
    <property type="nucleotide sequence ID" value="NZ_CP068291.1"/>
</dbReference>
<organism evidence="4 5">
    <name type="scientific">Corynebacterium macginleyi</name>
    <dbReference type="NCBI Taxonomy" id="38290"/>
    <lineage>
        <taxon>Bacteria</taxon>
        <taxon>Bacillati</taxon>
        <taxon>Actinomycetota</taxon>
        <taxon>Actinomycetes</taxon>
        <taxon>Mycobacteriales</taxon>
        <taxon>Corynebacteriaceae</taxon>
        <taxon>Corynebacterium</taxon>
    </lineage>
</organism>
<keyword evidence="2" id="KW-1133">Transmembrane helix</keyword>
<keyword evidence="6" id="KW-1185">Reference proteome</keyword>
<evidence type="ECO:0008006" key="7">
    <source>
        <dbReference type="Google" id="ProtNLM"/>
    </source>
</evidence>
<proteinExistence type="predicted"/>
<dbReference type="OrthoDB" id="4772932at2"/>
<feature type="region of interest" description="Disordered" evidence="1">
    <location>
        <begin position="42"/>
        <end position="110"/>
    </location>
</feature>
<evidence type="ECO:0000313" key="5">
    <source>
        <dbReference type="Proteomes" id="UP000270649"/>
    </source>
</evidence>
<evidence type="ECO:0000313" key="3">
    <source>
        <dbReference type="EMBL" id="MBM0244391.1"/>
    </source>
</evidence>
<feature type="compositionally biased region" description="Low complexity" evidence="1">
    <location>
        <begin position="42"/>
        <end position="72"/>
    </location>
</feature>
<dbReference type="EMBL" id="REGC01000004">
    <property type="protein sequence ID" value="RMB62591.1"/>
    <property type="molecule type" value="Genomic_DNA"/>
</dbReference>
<feature type="transmembrane region" description="Helical" evidence="2">
    <location>
        <begin position="17"/>
        <end position="39"/>
    </location>
</feature>
<dbReference type="AlphaFoldDB" id="A0A3M0GBZ0"/>
<feature type="compositionally biased region" description="Basic and acidic residues" evidence="1">
    <location>
        <begin position="101"/>
        <end position="110"/>
    </location>
</feature>
<dbReference type="Proteomes" id="UP001518680">
    <property type="component" value="Unassembled WGS sequence"/>
</dbReference>
<dbReference type="GeneID" id="92747000"/>
<name>A0A3M0GBZ0_9CORY</name>
<evidence type="ECO:0000313" key="4">
    <source>
        <dbReference type="EMBL" id="RMB62591.1"/>
    </source>
</evidence>
<dbReference type="EMBL" id="JAACBX020000002">
    <property type="protein sequence ID" value="MBM0244391.1"/>
    <property type="molecule type" value="Genomic_DNA"/>
</dbReference>
<keyword evidence="2" id="KW-0812">Transmembrane</keyword>
<keyword evidence="2" id="KW-0472">Membrane</keyword>
<gene>
    <name evidence="4" type="ORF">D9543_04575</name>
    <name evidence="3" type="ORF">GWO63_009015</name>
</gene>
<sequence>MNPNKPLPEEIYKRRRVAALIIVIVLAVVLIWAAVAAFGGDSNDSVATSSESSASTTTADSMSESATASVSESESEAKSEPESASESEPEEAEDGASESTDPEKSVHAAKDTCSLKDLEVRTSMLKYSVPDGELPKFFMTVTNPTAADCKIDLDENSLRFEVYKMTDNQRVWSDTDCYASVQTGEQTFPAGKDLKFEAEWSRQASEPGKCTNRPTAEPGAYFAHTVIGDNSSPPQDFTLR</sequence>
<evidence type="ECO:0000256" key="2">
    <source>
        <dbReference type="SAM" id="Phobius"/>
    </source>
</evidence>
<accession>A0A3M0GBZ0</accession>
<comment type="caution">
    <text evidence="4">The sequence shown here is derived from an EMBL/GenBank/DDBJ whole genome shotgun (WGS) entry which is preliminary data.</text>
</comment>
<feature type="compositionally biased region" description="Acidic residues" evidence="1">
    <location>
        <begin position="83"/>
        <end position="96"/>
    </location>
</feature>
<reference evidence="3 6" key="2">
    <citation type="submission" date="2021-01" db="EMBL/GenBank/DDBJ databases">
        <title>Complete genome sequences of Corynebacterium macginleyi strains isolated from infectious keratitis.</title>
        <authorList>
            <person name="Sagerfors S."/>
            <person name="Poehlein A."/>
            <person name="Soderquist B."/>
            <person name="Bruggemann H."/>
        </authorList>
    </citation>
    <scope>NUCLEOTIDE SEQUENCE [LARGE SCALE GENOMIC DNA]</scope>
    <source>
        <strain evidence="3 6">12T220</strain>
    </source>
</reference>
<evidence type="ECO:0000256" key="1">
    <source>
        <dbReference type="SAM" id="MobiDB-lite"/>
    </source>
</evidence>